<dbReference type="InterPro" id="IPR001461">
    <property type="entry name" value="Aspartic_peptidase_A1"/>
</dbReference>
<dbReference type="InterPro" id="IPR032861">
    <property type="entry name" value="TAXi_N"/>
</dbReference>
<evidence type="ECO:0000256" key="3">
    <source>
        <dbReference type="ARBA" id="ARBA00022692"/>
    </source>
</evidence>
<comment type="subcellular location">
    <subcellularLocation>
        <location evidence="8">Endomembrane system</location>
        <topology evidence="8">Single-pass type I membrane protein</topology>
    </subcellularLocation>
</comment>
<keyword evidence="3 11" id="KW-0812">Transmembrane</keyword>
<evidence type="ECO:0000256" key="9">
    <source>
        <dbReference type="PIRSR" id="PIRSR601461-1"/>
    </source>
</evidence>
<feature type="transmembrane region" description="Helical" evidence="11">
    <location>
        <begin position="46"/>
        <end position="67"/>
    </location>
</feature>
<feature type="compositionally biased region" description="Gly residues" evidence="10">
    <location>
        <begin position="1"/>
        <end position="13"/>
    </location>
</feature>
<evidence type="ECO:0000256" key="4">
    <source>
        <dbReference type="ARBA" id="ARBA00022729"/>
    </source>
</evidence>
<dbReference type="STRING" id="307507.A0A2V0NLD1"/>
<dbReference type="PANTHER" id="PTHR13683">
    <property type="entry name" value="ASPARTYL PROTEASES"/>
    <property type="match status" value="1"/>
</dbReference>
<dbReference type="PROSITE" id="PS00141">
    <property type="entry name" value="ASP_PROTEASE"/>
    <property type="match status" value="2"/>
</dbReference>
<keyword evidence="6 11" id="KW-1133">Transmembrane helix</keyword>
<reference evidence="13 14" key="1">
    <citation type="journal article" date="2018" name="Sci. Rep.">
        <title>Raphidocelis subcapitata (=Pseudokirchneriella subcapitata) provides an insight into genome evolution and environmental adaptations in the Sphaeropleales.</title>
        <authorList>
            <person name="Suzuki S."/>
            <person name="Yamaguchi H."/>
            <person name="Nakajima N."/>
            <person name="Kawachi M."/>
        </authorList>
    </citation>
    <scope>NUCLEOTIDE SEQUENCE [LARGE SCALE GENOMIC DNA]</scope>
    <source>
        <strain evidence="13 14">NIES-35</strain>
    </source>
</reference>
<dbReference type="Pfam" id="PF14541">
    <property type="entry name" value="TAXi_C"/>
    <property type="match status" value="1"/>
</dbReference>
<evidence type="ECO:0000256" key="2">
    <source>
        <dbReference type="ARBA" id="ARBA00022670"/>
    </source>
</evidence>
<proteinExistence type="inferred from homology"/>
<dbReference type="InterPro" id="IPR001969">
    <property type="entry name" value="Aspartic_peptidase_AS"/>
</dbReference>
<dbReference type="SUPFAM" id="SSF50630">
    <property type="entry name" value="Acid proteases"/>
    <property type="match status" value="1"/>
</dbReference>
<evidence type="ECO:0000256" key="5">
    <source>
        <dbReference type="ARBA" id="ARBA00022801"/>
    </source>
</evidence>
<feature type="active site" evidence="9">
    <location>
        <position position="361"/>
    </location>
</feature>
<dbReference type="InterPro" id="IPR034164">
    <property type="entry name" value="Pepsin-like_dom"/>
</dbReference>
<dbReference type="InterPro" id="IPR033121">
    <property type="entry name" value="PEPTIDASE_A1"/>
</dbReference>
<evidence type="ECO:0000256" key="10">
    <source>
        <dbReference type="SAM" id="MobiDB-lite"/>
    </source>
</evidence>
<evidence type="ECO:0000256" key="8">
    <source>
        <dbReference type="ARBA" id="ARBA00046288"/>
    </source>
</evidence>
<evidence type="ECO:0000259" key="12">
    <source>
        <dbReference type="PROSITE" id="PS51767"/>
    </source>
</evidence>
<dbReference type="GO" id="GO:0006508">
    <property type="term" value="P:proteolysis"/>
    <property type="evidence" value="ECO:0007669"/>
    <property type="project" value="UniProtKB-KW"/>
</dbReference>
<dbReference type="Pfam" id="PF14543">
    <property type="entry name" value="TAXi_N"/>
    <property type="match status" value="1"/>
</dbReference>
<dbReference type="CDD" id="cd05471">
    <property type="entry name" value="pepsin_like"/>
    <property type="match status" value="1"/>
</dbReference>
<name>A0A2V0NLD1_9CHLO</name>
<feature type="compositionally biased region" description="Basic residues" evidence="10">
    <location>
        <begin position="29"/>
        <end position="39"/>
    </location>
</feature>
<dbReference type="InterPro" id="IPR021109">
    <property type="entry name" value="Peptidase_aspartic_dom_sf"/>
</dbReference>
<protein>
    <recommendedName>
        <fullName evidence="12">Peptidase A1 domain-containing protein</fullName>
    </recommendedName>
</protein>
<dbReference type="InParanoid" id="A0A2V0NLD1"/>
<keyword evidence="7 11" id="KW-0472">Membrane</keyword>
<evidence type="ECO:0000256" key="6">
    <source>
        <dbReference type="ARBA" id="ARBA00022989"/>
    </source>
</evidence>
<dbReference type="GO" id="GO:0012505">
    <property type="term" value="C:endomembrane system"/>
    <property type="evidence" value="ECO:0007669"/>
    <property type="project" value="UniProtKB-SubCell"/>
</dbReference>
<sequence>MPPTGGGCRGGGSAAAPARQPSPQQQQKQQRRRGPPRRVTSRRLPLLLAVAAAAVAAAAALPAAAAASDEWLPLTRVSGVRTGVHGLSAAARGGGGGGGAASAPRRLREQSFVLDGSTKVGYYTAPMSLGSPPQTFHLILDSGSSLTVVPCKQCDCGFHQSKPFDPAASSTSRAIGCSDDACSLPRRSCNVSESKSQCSFYNLYAEGSSSGGVVLTDKLLLPRPGGRAPEVLEGFKFGCAKFQTGQLYTQEADGVAGLGFGPAALPAQLAAARKGGDGAPGAFSLCLGADGGAMALGKAARPPGAPALQYVSLLPSDRGYYVMPLQGWRVGDKSLDVTADTFGPPASQRRVGERDASVILDSGATFSYLASPAFTALLREVKESVKPLERGQRGGGGGGSGRRLLSLASLSPRRLLGAAKQPARGRVTVEHTADPLSSDAECWRIGGEGVGDIESEYDLRGVFPDLELAFAGGAKLKLSPERYMFIAARQKKEGGDLVACLGVFDGDDETVIGAVMMRDAVFEFDHAGGNRVGFADADCAALARANAAASVVETRQLTPNGAGR</sequence>
<dbReference type="AlphaFoldDB" id="A0A2V0NLD1"/>
<comment type="caution">
    <text evidence="13">The sequence shown here is derived from an EMBL/GenBank/DDBJ whole genome shotgun (WGS) entry which is preliminary data.</text>
</comment>
<comment type="similarity">
    <text evidence="1">Belongs to the peptidase A1 family.</text>
</comment>
<keyword evidence="5" id="KW-0378">Hydrolase</keyword>
<feature type="region of interest" description="Disordered" evidence="10">
    <location>
        <begin position="1"/>
        <end position="39"/>
    </location>
</feature>
<keyword evidence="2" id="KW-0645">Protease</keyword>
<dbReference type="InterPro" id="IPR032799">
    <property type="entry name" value="TAXi_C"/>
</dbReference>
<keyword evidence="14" id="KW-1185">Reference proteome</keyword>
<dbReference type="EMBL" id="BDRX01000004">
    <property type="protein sequence ID" value="GBF88216.1"/>
    <property type="molecule type" value="Genomic_DNA"/>
</dbReference>
<evidence type="ECO:0000256" key="7">
    <source>
        <dbReference type="ARBA" id="ARBA00023136"/>
    </source>
</evidence>
<dbReference type="Gene3D" id="2.40.70.10">
    <property type="entry name" value="Acid Proteases"/>
    <property type="match status" value="3"/>
</dbReference>
<dbReference type="PROSITE" id="PS51767">
    <property type="entry name" value="PEPTIDASE_A1"/>
    <property type="match status" value="1"/>
</dbReference>
<dbReference type="PANTHER" id="PTHR13683:SF375">
    <property type="entry name" value="PEPTIDASE A1 DOMAIN-CONTAINING PROTEIN"/>
    <property type="match status" value="1"/>
</dbReference>
<feature type="compositionally biased region" description="Low complexity" evidence="10">
    <location>
        <begin position="14"/>
        <end position="28"/>
    </location>
</feature>
<feature type="domain" description="Peptidase A1" evidence="12">
    <location>
        <begin position="123"/>
        <end position="535"/>
    </location>
</feature>
<dbReference type="GO" id="GO:0004190">
    <property type="term" value="F:aspartic-type endopeptidase activity"/>
    <property type="evidence" value="ECO:0007669"/>
    <property type="project" value="InterPro"/>
</dbReference>
<accession>A0A2V0NLD1</accession>
<dbReference type="Proteomes" id="UP000247498">
    <property type="component" value="Unassembled WGS sequence"/>
</dbReference>
<feature type="active site" evidence="9">
    <location>
        <position position="141"/>
    </location>
</feature>
<evidence type="ECO:0000256" key="1">
    <source>
        <dbReference type="ARBA" id="ARBA00007447"/>
    </source>
</evidence>
<evidence type="ECO:0000256" key="11">
    <source>
        <dbReference type="SAM" id="Phobius"/>
    </source>
</evidence>
<keyword evidence="4" id="KW-0732">Signal</keyword>
<organism evidence="13 14">
    <name type="scientific">Raphidocelis subcapitata</name>
    <dbReference type="NCBI Taxonomy" id="307507"/>
    <lineage>
        <taxon>Eukaryota</taxon>
        <taxon>Viridiplantae</taxon>
        <taxon>Chlorophyta</taxon>
        <taxon>core chlorophytes</taxon>
        <taxon>Chlorophyceae</taxon>
        <taxon>CS clade</taxon>
        <taxon>Sphaeropleales</taxon>
        <taxon>Selenastraceae</taxon>
        <taxon>Raphidocelis</taxon>
    </lineage>
</organism>
<gene>
    <name evidence="13" type="ORF">Rsub_00928</name>
</gene>
<evidence type="ECO:0000313" key="14">
    <source>
        <dbReference type="Proteomes" id="UP000247498"/>
    </source>
</evidence>
<evidence type="ECO:0000313" key="13">
    <source>
        <dbReference type="EMBL" id="GBF88216.1"/>
    </source>
</evidence>
<dbReference type="OrthoDB" id="2747330at2759"/>